<keyword evidence="1" id="KW-0812">Transmembrane</keyword>
<reference evidence="2 3" key="1">
    <citation type="submission" date="2018-11" db="EMBL/GenBank/DDBJ databases">
        <title>Sequencing the genomes of 1000 actinobacteria strains.</title>
        <authorList>
            <person name="Klenk H.-P."/>
        </authorList>
    </citation>
    <scope>NUCLEOTIDE SEQUENCE [LARGE SCALE GENOMIC DNA]</scope>
    <source>
        <strain evidence="2 3">DSM 15700</strain>
    </source>
</reference>
<dbReference type="Proteomes" id="UP000280501">
    <property type="component" value="Unassembled WGS sequence"/>
</dbReference>
<feature type="transmembrane region" description="Helical" evidence="1">
    <location>
        <begin position="263"/>
        <end position="285"/>
    </location>
</feature>
<feature type="transmembrane region" description="Helical" evidence="1">
    <location>
        <begin position="215"/>
        <end position="243"/>
    </location>
</feature>
<keyword evidence="1" id="KW-1133">Transmembrane helix</keyword>
<keyword evidence="3" id="KW-1185">Reference proteome</keyword>
<dbReference type="InterPro" id="IPR002798">
    <property type="entry name" value="SpoIIM-like"/>
</dbReference>
<dbReference type="EMBL" id="RKQZ01000001">
    <property type="protein sequence ID" value="RPF20141.1"/>
    <property type="molecule type" value="Genomic_DNA"/>
</dbReference>
<evidence type="ECO:0000313" key="2">
    <source>
        <dbReference type="EMBL" id="RPF20141.1"/>
    </source>
</evidence>
<dbReference type="Pfam" id="PF01944">
    <property type="entry name" value="SpoIIM"/>
    <property type="match status" value="1"/>
</dbReference>
<evidence type="ECO:0000256" key="1">
    <source>
        <dbReference type="SAM" id="Phobius"/>
    </source>
</evidence>
<sequence length="339" mass="36230">MSPVCGRLSAVDIDAFTAVHSKEWERLSELARRRRLDGAEADELVRLYQAVATHLSTVRSAAPDPAVVSRLSELLVRARAKIAGSHEPSWRGVVRFAVVTAPAALYRIRWWTHAITAGALLVAVIAGVNVATDPEALRAMGTPSEQERYVNEAFAAYYDPGAEFAGLVWLNNFKIAWQCIGGGITGIYPLFVLWQNSVAVGSIGGMMAAHGELDTFLTLITPHGLLELTAIFVAGAAGLRLFWSWVDPGPLKRSTSLAREGRALVTAAVTLMVTLGVSGLIEGFVTGSSMFWWLKIVIGAIALAAFWAYVYVLGGRAVRDGETGDLSADEAGAYAVTAG</sequence>
<dbReference type="PANTHER" id="PTHR35337">
    <property type="entry name" value="SLR1478 PROTEIN"/>
    <property type="match status" value="1"/>
</dbReference>
<feature type="transmembrane region" description="Helical" evidence="1">
    <location>
        <begin position="292"/>
        <end position="312"/>
    </location>
</feature>
<organism evidence="2 3">
    <name type="scientific">Myceligenerans xiligouense</name>
    <dbReference type="NCBI Taxonomy" id="253184"/>
    <lineage>
        <taxon>Bacteria</taxon>
        <taxon>Bacillati</taxon>
        <taxon>Actinomycetota</taxon>
        <taxon>Actinomycetes</taxon>
        <taxon>Micrococcales</taxon>
        <taxon>Promicromonosporaceae</taxon>
        <taxon>Myceligenerans</taxon>
    </lineage>
</organism>
<dbReference type="AlphaFoldDB" id="A0A3N4ZJN5"/>
<protein>
    <submittedName>
        <fullName evidence="2">Putative membrane protein SpoIIM required for sporulation</fullName>
    </submittedName>
</protein>
<dbReference type="PANTHER" id="PTHR35337:SF1">
    <property type="entry name" value="SLR1478 PROTEIN"/>
    <property type="match status" value="1"/>
</dbReference>
<feature type="transmembrane region" description="Helical" evidence="1">
    <location>
        <begin position="110"/>
        <end position="131"/>
    </location>
</feature>
<keyword evidence="1" id="KW-0472">Membrane</keyword>
<comment type="caution">
    <text evidence="2">The sequence shown here is derived from an EMBL/GenBank/DDBJ whole genome shotgun (WGS) entry which is preliminary data.</text>
</comment>
<gene>
    <name evidence="2" type="ORF">EDD34_0719</name>
</gene>
<evidence type="ECO:0000313" key="3">
    <source>
        <dbReference type="Proteomes" id="UP000280501"/>
    </source>
</evidence>
<proteinExistence type="predicted"/>
<accession>A0A3N4ZJN5</accession>
<name>A0A3N4ZJN5_9MICO</name>